<evidence type="ECO:0000256" key="3">
    <source>
        <dbReference type="ARBA" id="ARBA00012362"/>
    </source>
</evidence>
<keyword evidence="6" id="KW-0057">Aromatic amino acid biosynthesis</keyword>
<accession>A0ABR6VSV8</accession>
<evidence type="ECO:0000259" key="8">
    <source>
        <dbReference type="Pfam" id="PF00218"/>
    </source>
</evidence>
<keyword evidence="7" id="KW-0456">Lyase</keyword>
<gene>
    <name evidence="9" type="ORF">H7U12_11125</name>
</gene>
<evidence type="ECO:0000256" key="2">
    <source>
        <dbReference type="ARBA" id="ARBA00004696"/>
    </source>
</evidence>
<organism evidence="9 10">
    <name type="scientific">Rufibacter sediminis</name>
    <dbReference type="NCBI Taxonomy" id="2762756"/>
    <lineage>
        <taxon>Bacteria</taxon>
        <taxon>Pseudomonadati</taxon>
        <taxon>Bacteroidota</taxon>
        <taxon>Cytophagia</taxon>
        <taxon>Cytophagales</taxon>
        <taxon>Hymenobacteraceae</taxon>
        <taxon>Rufibacter</taxon>
    </lineage>
</organism>
<dbReference type="InterPro" id="IPR011060">
    <property type="entry name" value="RibuloseP-bd_barrel"/>
</dbReference>
<evidence type="ECO:0000256" key="7">
    <source>
        <dbReference type="ARBA" id="ARBA00023239"/>
    </source>
</evidence>
<dbReference type="InterPro" id="IPR013785">
    <property type="entry name" value="Aldolase_TIM"/>
</dbReference>
<evidence type="ECO:0000256" key="1">
    <source>
        <dbReference type="ARBA" id="ARBA00001633"/>
    </source>
</evidence>
<comment type="caution">
    <text evidence="9">The sequence shown here is derived from an EMBL/GenBank/DDBJ whole genome shotgun (WGS) entry which is preliminary data.</text>
</comment>
<keyword evidence="4" id="KW-0028">Amino-acid biosynthesis</keyword>
<comment type="catalytic activity">
    <reaction evidence="1">
        <text>1-(2-carboxyphenylamino)-1-deoxy-D-ribulose 5-phosphate + H(+) = (1S,2R)-1-C-(indol-3-yl)glycerol 3-phosphate + CO2 + H2O</text>
        <dbReference type="Rhea" id="RHEA:23476"/>
        <dbReference type="ChEBI" id="CHEBI:15377"/>
        <dbReference type="ChEBI" id="CHEBI:15378"/>
        <dbReference type="ChEBI" id="CHEBI:16526"/>
        <dbReference type="ChEBI" id="CHEBI:58613"/>
        <dbReference type="ChEBI" id="CHEBI:58866"/>
        <dbReference type="EC" id="4.1.1.48"/>
    </reaction>
</comment>
<evidence type="ECO:0000256" key="6">
    <source>
        <dbReference type="ARBA" id="ARBA00023141"/>
    </source>
</evidence>
<dbReference type="EMBL" id="JACOAF010000026">
    <property type="protein sequence ID" value="MBC3540235.1"/>
    <property type="molecule type" value="Genomic_DNA"/>
</dbReference>
<keyword evidence="10" id="KW-1185">Reference proteome</keyword>
<dbReference type="InterPro" id="IPR013798">
    <property type="entry name" value="Indole-3-glycerol_P_synth_dom"/>
</dbReference>
<keyword evidence="5" id="KW-0822">Tryptophan biosynthesis</keyword>
<evidence type="ECO:0000256" key="5">
    <source>
        <dbReference type="ARBA" id="ARBA00022822"/>
    </source>
</evidence>
<comment type="pathway">
    <text evidence="2">Amino-acid biosynthesis; L-tryptophan biosynthesis; L-tryptophan from chorismate: step 4/5.</text>
</comment>
<name>A0ABR6VSV8_9BACT</name>
<proteinExistence type="predicted"/>
<dbReference type="EC" id="4.1.1.48" evidence="3"/>
<dbReference type="SUPFAM" id="SSF51366">
    <property type="entry name" value="Ribulose-phoshate binding barrel"/>
    <property type="match status" value="1"/>
</dbReference>
<sequence length="114" mass="12814">MKMISCMLAATARSRLSWKTPSWCRRISELLICLGSLDIHTSIELAPFIPNEFVKVSESGLSEAASILELRQHGFEGFLMGETFMRQSHPEKACAAFVEELKKLHVVKNLSFSL</sequence>
<dbReference type="Proteomes" id="UP000659698">
    <property type="component" value="Unassembled WGS sequence"/>
</dbReference>
<reference evidence="9 10" key="1">
    <citation type="journal article" date="2019" name="Int. J. Syst. Evol. Microbiol.">
        <title>Rufibacter sediminis sp. nov., isolated from freshwater lake sediment.</title>
        <authorList>
            <person name="Qu J.H."/>
            <person name="Zhang L.J."/>
            <person name="Fu Y.H."/>
            <person name="Li H.F."/>
        </authorList>
    </citation>
    <scope>NUCLEOTIDE SEQUENCE [LARGE SCALE GENOMIC DNA]</scope>
    <source>
        <strain evidence="9 10">H-1</strain>
    </source>
</reference>
<dbReference type="Gene3D" id="3.20.20.70">
    <property type="entry name" value="Aldolase class I"/>
    <property type="match status" value="1"/>
</dbReference>
<evidence type="ECO:0000256" key="4">
    <source>
        <dbReference type="ARBA" id="ARBA00022605"/>
    </source>
</evidence>
<evidence type="ECO:0000313" key="9">
    <source>
        <dbReference type="EMBL" id="MBC3540235.1"/>
    </source>
</evidence>
<protein>
    <recommendedName>
        <fullName evidence="3">indole-3-glycerol-phosphate synthase</fullName>
        <ecNumber evidence="3">4.1.1.48</ecNumber>
    </recommendedName>
</protein>
<feature type="domain" description="Indole-3-glycerol phosphate synthase" evidence="8">
    <location>
        <begin position="37"/>
        <end position="94"/>
    </location>
</feature>
<dbReference type="Pfam" id="PF00218">
    <property type="entry name" value="IGPS"/>
    <property type="match status" value="1"/>
</dbReference>
<evidence type="ECO:0000313" key="10">
    <source>
        <dbReference type="Proteomes" id="UP000659698"/>
    </source>
</evidence>